<protein>
    <submittedName>
        <fullName evidence="2">Uncharacterized protein</fullName>
    </submittedName>
</protein>
<dbReference type="OrthoDB" id="9918514at2"/>
<dbReference type="Proteomes" id="UP000011717">
    <property type="component" value="Unassembled WGS sequence"/>
</dbReference>
<evidence type="ECO:0000256" key="1">
    <source>
        <dbReference type="SAM" id="Phobius"/>
    </source>
</evidence>
<feature type="transmembrane region" description="Helical" evidence="1">
    <location>
        <begin position="94"/>
        <end position="113"/>
    </location>
</feature>
<sequence length="114" mass="12253">MGAEGWIIDPESGARHSVAVSMQGQSFIVDRDDGRRQGFSPAALFPIEMRDGAEIYGLTGSDRFRLGLTHVRDPLIEARLPPFSISGRGGLWRFRALLLIAATMGAAGGALLID</sequence>
<evidence type="ECO:0000313" key="3">
    <source>
        <dbReference type="Proteomes" id="UP000011717"/>
    </source>
</evidence>
<dbReference type="AlphaFoldDB" id="M2SF15"/>
<reference evidence="2 3" key="1">
    <citation type="journal article" date="2013" name="Genome Announc.">
        <title>Draft Genome Sequence of Strain JLT2015T, Belonging to the Family Sphingomonadaceae of the Alphaproteobacteria.</title>
        <authorList>
            <person name="Tang K."/>
            <person name="Liu K."/>
            <person name="Li S."/>
            <person name="Jiao N."/>
        </authorList>
    </citation>
    <scope>NUCLEOTIDE SEQUENCE [LARGE SCALE GENOMIC DNA]</scope>
    <source>
        <strain evidence="2 3">JLT2015</strain>
    </source>
</reference>
<organism evidence="2 3">
    <name type="scientific">Pacificimonas flava</name>
    <dbReference type="NCBI Taxonomy" id="1234595"/>
    <lineage>
        <taxon>Bacteria</taxon>
        <taxon>Pseudomonadati</taxon>
        <taxon>Pseudomonadota</taxon>
        <taxon>Alphaproteobacteria</taxon>
        <taxon>Sphingomonadales</taxon>
        <taxon>Sphingosinicellaceae</taxon>
        <taxon>Pacificimonas</taxon>
    </lineage>
</organism>
<name>M2SF15_9SPHN</name>
<accession>M2SF15</accession>
<gene>
    <name evidence="2" type="ORF">C725_0912</name>
</gene>
<dbReference type="EMBL" id="AMRV01000002">
    <property type="protein sequence ID" value="EMD83940.1"/>
    <property type="molecule type" value="Genomic_DNA"/>
</dbReference>
<comment type="caution">
    <text evidence="2">The sequence shown here is derived from an EMBL/GenBank/DDBJ whole genome shotgun (WGS) entry which is preliminary data.</text>
</comment>
<keyword evidence="1" id="KW-0812">Transmembrane</keyword>
<evidence type="ECO:0000313" key="2">
    <source>
        <dbReference type="EMBL" id="EMD83940.1"/>
    </source>
</evidence>
<keyword evidence="1" id="KW-0472">Membrane</keyword>
<proteinExistence type="predicted"/>
<keyword evidence="1" id="KW-1133">Transmembrane helix</keyword>
<dbReference type="RefSeq" id="WP_008600437.1">
    <property type="nucleotide sequence ID" value="NZ_AMRV01000002.1"/>
</dbReference>
<keyword evidence="3" id="KW-1185">Reference proteome</keyword>